<dbReference type="EMBL" id="ACOU01000002">
    <property type="protein sequence ID" value="EKX73912.1"/>
    <property type="molecule type" value="Genomic_DNA"/>
</dbReference>
<dbReference type="eggNOG" id="ENOG502TN5V">
    <property type="taxonomic scope" value="Eukaryota"/>
</dbReference>
<dbReference type="AlphaFoldDB" id="L1LEP8"/>
<name>L1LEP8_THEEQ</name>
<sequence length="365" mass="42005">MLLFHILGFIYLKLSSYGQFFRCIPVKVAKAANTCRPVHTEAFVRPIITKNTRFHDNFRNSCSKVEESEIDPEFESWKRDLVEIPGPWKAFLPDSLDKAKAIDPTPGTRPLLLFCDISGRVTGPETIDSPKGSFILDAKELRLVDDGENFIHSRKFVIILLSGIQFSNLRLVMAGRIFYSKNHVIDKIHGAVKLRSAFCVGQAFIESYDNAYAKEALTRLDRKVVTYDNYGNETDPLEWKYQELEAVGSPFRWMHGTNDWKLLGPFTLYKSLGGRPPLKERKHLFYPFNLEEVYNVVDPFQLSCKNHTAIQDLEKETHDVITRLFEPTEKLSNITIKDPKYLKELENELIQLGTQGPSFYKNTME</sequence>
<comment type="caution">
    <text evidence="2">The sequence shown here is derived from an EMBL/GenBank/DDBJ whole genome shotgun (WGS) entry which is preliminary data.</text>
</comment>
<reference evidence="2 3" key="1">
    <citation type="journal article" date="2012" name="BMC Genomics">
        <title>Comparative genomic analysis and phylogenetic position of Theileria equi.</title>
        <authorList>
            <person name="Kappmeyer L.S."/>
            <person name="Thiagarajan M."/>
            <person name="Herndon D.R."/>
            <person name="Ramsay J.D."/>
            <person name="Caler E."/>
            <person name="Djikeng A."/>
            <person name="Gillespie J.J."/>
            <person name="Lau A.O."/>
            <person name="Roalson E.H."/>
            <person name="Silva J.C."/>
            <person name="Silva M.G."/>
            <person name="Suarez C.E."/>
            <person name="Ueti M.W."/>
            <person name="Nene V.M."/>
            <person name="Mealey R.H."/>
            <person name="Knowles D.P."/>
            <person name="Brayton K.A."/>
        </authorList>
    </citation>
    <scope>NUCLEOTIDE SEQUENCE [LARGE SCALE GENOMIC DNA]</scope>
    <source>
        <strain evidence="2 3">WA</strain>
    </source>
</reference>
<dbReference type="KEGG" id="beq:BEWA_039500"/>
<feature type="chain" id="PRO_5003952575" evidence="1">
    <location>
        <begin position="19"/>
        <end position="365"/>
    </location>
</feature>
<dbReference type="RefSeq" id="XP_004833364.1">
    <property type="nucleotide sequence ID" value="XM_004833307.1"/>
</dbReference>
<proteinExistence type="predicted"/>
<evidence type="ECO:0000256" key="1">
    <source>
        <dbReference type="SAM" id="SignalP"/>
    </source>
</evidence>
<accession>L1LEP8</accession>
<gene>
    <name evidence="2" type="ORF">BEWA_039500</name>
</gene>
<dbReference type="OrthoDB" id="360291at2759"/>
<keyword evidence="3" id="KW-1185">Reference proteome</keyword>
<organism evidence="2 3">
    <name type="scientific">Theileria equi strain WA</name>
    <dbReference type="NCBI Taxonomy" id="1537102"/>
    <lineage>
        <taxon>Eukaryota</taxon>
        <taxon>Sar</taxon>
        <taxon>Alveolata</taxon>
        <taxon>Apicomplexa</taxon>
        <taxon>Aconoidasida</taxon>
        <taxon>Piroplasmida</taxon>
        <taxon>Theileriidae</taxon>
        <taxon>Theileria</taxon>
    </lineage>
</organism>
<dbReference type="GeneID" id="15807360"/>
<protein>
    <submittedName>
        <fullName evidence="2">Uncharacterized protein</fullName>
    </submittedName>
</protein>
<keyword evidence="1" id="KW-0732">Signal</keyword>
<dbReference type="VEuPathDB" id="PiroplasmaDB:BEWA_039500"/>
<evidence type="ECO:0000313" key="2">
    <source>
        <dbReference type="EMBL" id="EKX73912.1"/>
    </source>
</evidence>
<evidence type="ECO:0000313" key="3">
    <source>
        <dbReference type="Proteomes" id="UP000031512"/>
    </source>
</evidence>
<feature type="signal peptide" evidence="1">
    <location>
        <begin position="1"/>
        <end position="18"/>
    </location>
</feature>
<dbReference type="Proteomes" id="UP000031512">
    <property type="component" value="Unassembled WGS sequence"/>
</dbReference>